<name>A0A067NDF4_PLEO1</name>
<dbReference type="InParanoid" id="A0A067NDF4"/>
<proteinExistence type="predicted"/>
<gene>
    <name evidence="2" type="ORF">PLEOSDRAFT_1086895</name>
</gene>
<evidence type="ECO:0000313" key="2">
    <source>
        <dbReference type="EMBL" id="KDQ22157.1"/>
    </source>
</evidence>
<dbReference type="Proteomes" id="UP000027073">
    <property type="component" value="Unassembled WGS sequence"/>
</dbReference>
<dbReference type="VEuPathDB" id="FungiDB:PLEOSDRAFT_1086895"/>
<dbReference type="AlphaFoldDB" id="A0A067NDF4"/>
<dbReference type="OrthoDB" id="10450779at2759"/>
<dbReference type="HOGENOM" id="CLU_909497_0_0_1"/>
<feature type="region of interest" description="Disordered" evidence="1">
    <location>
        <begin position="63"/>
        <end position="86"/>
    </location>
</feature>
<evidence type="ECO:0000313" key="3">
    <source>
        <dbReference type="Proteomes" id="UP000027073"/>
    </source>
</evidence>
<evidence type="ECO:0000256" key="1">
    <source>
        <dbReference type="SAM" id="MobiDB-lite"/>
    </source>
</evidence>
<sequence>MSVILRDRFKADPEAFWMTVSSLHAMAKDPECNHRLSEYAWYSIWTAILVDLAADETALESISANGDERRDNPSSTSTRSTDEAEPREFRLPDISLLGMISTFRRGRARVALHERNITKFRIPIILEIKPEVGPEVGLEFGADRAEAQSEVADQAKYLFAAYEQNVVIGIAAVGLTFRYAIFRRKRGSPSTASELRDPDYIDNLDNSEEWSPRETFGKRRFSSIFKTIVQIAFEEVLDLPFVENLPGPHAGDSDSEDAPLIPSMTTNLPTAFLPKISWFEARRKGGASHQVRVRILFFIFILVFVF</sequence>
<protein>
    <submittedName>
        <fullName evidence="2">Uncharacterized protein</fullName>
    </submittedName>
</protein>
<accession>A0A067NDF4</accession>
<reference evidence="3" key="1">
    <citation type="journal article" date="2014" name="Proc. Natl. Acad. Sci. U.S.A.">
        <title>Extensive sampling of basidiomycete genomes demonstrates inadequacy of the white-rot/brown-rot paradigm for wood decay fungi.</title>
        <authorList>
            <person name="Riley R."/>
            <person name="Salamov A.A."/>
            <person name="Brown D.W."/>
            <person name="Nagy L.G."/>
            <person name="Floudas D."/>
            <person name="Held B.W."/>
            <person name="Levasseur A."/>
            <person name="Lombard V."/>
            <person name="Morin E."/>
            <person name="Otillar R."/>
            <person name="Lindquist E.A."/>
            <person name="Sun H."/>
            <person name="LaButti K.M."/>
            <person name="Schmutz J."/>
            <person name="Jabbour D."/>
            <person name="Luo H."/>
            <person name="Baker S.E."/>
            <person name="Pisabarro A.G."/>
            <person name="Walton J.D."/>
            <person name="Blanchette R.A."/>
            <person name="Henrissat B."/>
            <person name="Martin F."/>
            <person name="Cullen D."/>
            <person name="Hibbett D.S."/>
            <person name="Grigoriev I.V."/>
        </authorList>
    </citation>
    <scope>NUCLEOTIDE SEQUENCE [LARGE SCALE GENOMIC DNA]</scope>
    <source>
        <strain evidence="3">PC15</strain>
    </source>
</reference>
<dbReference type="EMBL" id="KL198014">
    <property type="protein sequence ID" value="KDQ22157.1"/>
    <property type="molecule type" value="Genomic_DNA"/>
</dbReference>
<organism evidence="2 3">
    <name type="scientific">Pleurotus ostreatus (strain PC15)</name>
    <name type="common">Oyster mushroom</name>
    <dbReference type="NCBI Taxonomy" id="1137138"/>
    <lineage>
        <taxon>Eukaryota</taxon>
        <taxon>Fungi</taxon>
        <taxon>Dikarya</taxon>
        <taxon>Basidiomycota</taxon>
        <taxon>Agaricomycotina</taxon>
        <taxon>Agaricomycetes</taxon>
        <taxon>Agaricomycetidae</taxon>
        <taxon>Agaricales</taxon>
        <taxon>Pleurotineae</taxon>
        <taxon>Pleurotaceae</taxon>
        <taxon>Pleurotus</taxon>
    </lineage>
</organism>